<dbReference type="HOGENOM" id="CLU_115019_1_2_1"/>
<dbReference type="AlphaFoldDB" id="A0A0D2BKC3"/>
<evidence type="ECO:0000313" key="3">
    <source>
        <dbReference type="EMBL" id="KIW19368.1"/>
    </source>
</evidence>
<dbReference type="Gene3D" id="3.30.70.100">
    <property type="match status" value="1"/>
</dbReference>
<dbReference type="GeneID" id="27330746"/>
<dbReference type="Proteomes" id="UP000053328">
    <property type="component" value="Unassembled WGS sequence"/>
</dbReference>
<name>A0A0D2BKC3_9EURO</name>
<gene>
    <name evidence="3" type="ORF">PV08_03663</name>
</gene>
<dbReference type="Pfam" id="PF07110">
    <property type="entry name" value="EthD"/>
    <property type="match status" value="1"/>
</dbReference>
<dbReference type="NCBIfam" id="TIGR02118">
    <property type="entry name" value="EthD family reductase"/>
    <property type="match status" value="1"/>
</dbReference>
<evidence type="ECO:0000313" key="4">
    <source>
        <dbReference type="Proteomes" id="UP000053328"/>
    </source>
</evidence>
<comment type="similarity">
    <text evidence="1">Belongs to the tpcK family.</text>
</comment>
<reference evidence="3 4" key="1">
    <citation type="submission" date="2015-01" db="EMBL/GenBank/DDBJ databases">
        <title>The Genome Sequence of Exophiala spinifera CBS89968.</title>
        <authorList>
            <consortium name="The Broad Institute Genomics Platform"/>
            <person name="Cuomo C."/>
            <person name="de Hoog S."/>
            <person name="Gorbushina A."/>
            <person name="Stielow B."/>
            <person name="Teixiera M."/>
            <person name="Abouelleil A."/>
            <person name="Chapman S.B."/>
            <person name="Priest M."/>
            <person name="Young S.K."/>
            <person name="Wortman J."/>
            <person name="Nusbaum C."/>
            <person name="Birren B."/>
        </authorList>
    </citation>
    <scope>NUCLEOTIDE SEQUENCE [LARGE SCALE GENOMIC DNA]</scope>
    <source>
        <strain evidence="3 4">CBS 89968</strain>
    </source>
</reference>
<proteinExistence type="inferred from homology"/>
<dbReference type="PANTHER" id="PTHR40260:SF2">
    <property type="entry name" value="BLR8190 PROTEIN"/>
    <property type="match status" value="1"/>
</dbReference>
<sequence>MSYITMVAYPAVADAKFNLQYYTNNHMQLVTKYWTEYGLLHWRVITFDAGPDGSKPYSVASTMTWKSIEGFQKAMASKSAAELVADLENFSDQPPIFLIGHVAASG</sequence>
<dbReference type="VEuPathDB" id="FungiDB:PV08_03663"/>
<dbReference type="RefSeq" id="XP_016239584.1">
    <property type="nucleotide sequence ID" value="XM_016378014.1"/>
</dbReference>
<evidence type="ECO:0000256" key="1">
    <source>
        <dbReference type="ARBA" id="ARBA00005986"/>
    </source>
</evidence>
<evidence type="ECO:0000259" key="2">
    <source>
        <dbReference type="Pfam" id="PF07110"/>
    </source>
</evidence>
<keyword evidence="4" id="KW-1185">Reference proteome</keyword>
<dbReference type="InterPro" id="IPR011008">
    <property type="entry name" value="Dimeric_a/b-barrel"/>
</dbReference>
<dbReference type="SUPFAM" id="SSF54909">
    <property type="entry name" value="Dimeric alpha+beta barrel"/>
    <property type="match status" value="1"/>
</dbReference>
<dbReference type="PANTHER" id="PTHR40260">
    <property type="entry name" value="BLR8190 PROTEIN"/>
    <property type="match status" value="1"/>
</dbReference>
<dbReference type="EMBL" id="KN847493">
    <property type="protein sequence ID" value="KIW19368.1"/>
    <property type="molecule type" value="Genomic_DNA"/>
</dbReference>
<dbReference type="STRING" id="91928.A0A0D2BKC3"/>
<protein>
    <recommendedName>
        <fullName evidence="2">EthD domain-containing protein</fullName>
    </recommendedName>
</protein>
<organism evidence="3 4">
    <name type="scientific">Exophiala spinifera</name>
    <dbReference type="NCBI Taxonomy" id="91928"/>
    <lineage>
        <taxon>Eukaryota</taxon>
        <taxon>Fungi</taxon>
        <taxon>Dikarya</taxon>
        <taxon>Ascomycota</taxon>
        <taxon>Pezizomycotina</taxon>
        <taxon>Eurotiomycetes</taxon>
        <taxon>Chaetothyriomycetidae</taxon>
        <taxon>Chaetothyriales</taxon>
        <taxon>Herpotrichiellaceae</taxon>
        <taxon>Exophiala</taxon>
    </lineage>
</organism>
<accession>A0A0D2BKC3</accession>
<dbReference type="InterPro" id="IPR009799">
    <property type="entry name" value="EthD_dom"/>
</dbReference>
<feature type="domain" description="EthD" evidence="2">
    <location>
        <begin position="20"/>
        <end position="93"/>
    </location>
</feature>
<dbReference type="GO" id="GO:0016491">
    <property type="term" value="F:oxidoreductase activity"/>
    <property type="evidence" value="ECO:0007669"/>
    <property type="project" value="InterPro"/>
</dbReference>
<dbReference type="OrthoDB" id="4892971at2759"/>